<gene>
    <name evidence="3" type="ORF">HJG63_012506</name>
</gene>
<dbReference type="GO" id="GO:0003676">
    <property type="term" value="F:nucleic acid binding"/>
    <property type="evidence" value="ECO:0007669"/>
    <property type="project" value="InterPro"/>
</dbReference>
<dbReference type="PROSITE" id="PS00352">
    <property type="entry name" value="CSD_1"/>
    <property type="match status" value="1"/>
</dbReference>
<dbReference type="PROSITE" id="PS51857">
    <property type="entry name" value="CSD_2"/>
    <property type="match status" value="1"/>
</dbReference>
<accession>A0A7J8EJW1</accession>
<reference evidence="3 4" key="1">
    <citation type="journal article" date="2020" name="Nature">
        <title>Six reference-quality genomes reveal evolution of bat adaptations.</title>
        <authorList>
            <person name="Jebb D."/>
            <person name="Huang Z."/>
            <person name="Pippel M."/>
            <person name="Hughes G.M."/>
            <person name="Lavrichenko K."/>
            <person name="Devanna P."/>
            <person name="Winkler S."/>
            <person name="Jermiin L.S."/>
            <person name="Skirmuntt E.C."/>
            <person name="Katzourakis A."/>
            <person name="Burkitt-Gray L."/>
            <person name="Ray D.A."/>
            <person name="Sullivan K.A.M."/>
            <person name="Roscito J.G."/>
            <person name="Kirilenko B.M."/>
            <person name="Davalos L.M."/>
            <person name="Corthals A.P."/>
            <person name="Power M.L."/>
            <person name="Jones G."/>
            <person name="Ransome R.D."/>
            <person name="Dechmann D.K.N."/>
            <person name="Locatelli A.G."/>
            <person name="Puechmaille S.J."/>
            <person name="Fedrigo O."/>
            <person name="Jarvis E.D."/>
            <person name="Hiller M."/>
            <person name="Vernes S.C."/>
            <person name="Myers E.W."/>
            <person name="Teeling E.C."/>
        </authorList>
    </citation>
    <scope>NUCLEOTIDE SEQUENCE [LARGE SCALE GENOMIC DNA]</scope>
    <source>
        <strain evidence="3">MRouAeg1</strain>
        <tissue evidence="3">Muscle</tissue>
    </source>
</reference>
<dbReference type="Pfam" id="PF00313">
    <property type="entry name" value="CSD"/>
    <property type="match status" value="1"/>
</dbReference>
<dbReference type="OrthoDB" id="203339at2759"/>
<sequence>MSEAGEATLWKGATSVSPQATRKDHLPLGSGDSPRAVVASNLSGDATSEAPTAAGARKKAPEKVVSKGVRGSVKWFNVKKGYGFIRRHDREEDVFVHHTAIARNNPHKYQRSVGDGETVEFDVVLGERGTEAANVTGPAGAPVEGSRFAANRSGVRRGFYICRRTPQPRRHQGAEDDVDEGEGGGDGFTVTRGPRRRLPSLSPDQRRRCSPFRRAQAVPGLPSILAPDRGLQAAHLPGPAPAARPQGAPPARRPGLSYRLSRPRGRGRAPGPKPSPGISEELTSKDKESGRVAGGLQQRPPPCCGSRLPIPEGAEGKIRQGPAEARVAPARVAKKKSSPAVVDAPATAQAE</sequence>
<dbReference type="CDD" id="cd04458">
    <property type="entry name" value="CSP_CDS"/>
    <property type="match status" value="1"/>
</dbReference>
<protein>
    <recommendedName>
        <fullName evidence="2">CSD domain-containing protein</fullName>
    </recommendedName>
</protein>
<evidence type="ECO:0000313" key="3">
    <source>
        <dbReference type="EMBL" id="KAF6435778.1"/>
    </source>
</evidence>
<feature type="compositionally biased region" description="Pro residues" evidence="1">
    <location>
        <begin position="238"/>
        <end position="252"/>
    </location>
</feature>
<organism evidence="3 4">
    <name type="scientific">Rousettus aegyptiacus</name>
    <name type="common">Egyptian fruit bat</name>
    <name type="synonym">Pteropus aegyptiacus</name>
    <dbReference type="NCBI Taxonomy" id="9407"/>
    <lineage>
        <taxon>Eukaryota</taxon>
        <taxon>Metazoa</taxon>
        <taxon>Chordata</taxon>
        <taxon>Craniata</taxon>
        <taxon>Vertebrata</taxon>
        <taxon>Euteleostomi</taxon>
        <taxon>Mammalia</taxon>
        <taxon>Eutheria</taxon>
        <taxon>Laurasiatheria</taxon>
        <taxon>Chiroptera</taxon>
        <taxon>Yinpterochiroptera</taxon>
        <taxon>Pteropodoidea</taxon>
        <taxon>Pteropodidae</taxon>
        <taxon>Rousettinae</taxon>
        <taxon>Rousettus</taxon>
    </lineage>
</organism>
<feature type="region of interest" description="Disordered" evidence="1">
    <location>
        <begin position="1"/>
        <end position="61"/>
    </location>
</feature>
<keyword evidence="4" id="KW-1185">Reference proteome</keyword>
<dbReference type="AlphaFoldDB" id="A0A7J8EJW1"/>
<evidence type="ECO:0000313" key="4">
    <source>
        <dbReference type="Proteomes" id="UP000593571"/>
    </source>
</evidence>
<dbReference type="EMBL" id="JACASE010000009">
    <property type="protein sequence ID" value="KAF6435778.1"/>
    <property type="molecule type" value="Genomic_DNA"/>
</dbReference>
<dbReference type="Gene3D" id="2.40.50.140">
    <property type="entry name" value="Nucleic acid-binding proteins"/>
    <property type="match status" value="1"/>
</dbReference>
<dbReference type="FunFam" id="2.40.50.140:FF:000274">
    <property type="entry name" value="Mitochondrial RNA binding protein"/>
    <property type="match status" value="1"/>
</dbReference>
<dbReference type="SMART" id="SM00357">
    <property type="entry name" value="CSP"/>
    <property type="match status" value="1"/>
</dbReference>
<evidence type="ECO:0000259" key="2">
    <source>
        <dbReference type="PROSITE" id="PS51857"/>
    </source>
</evidence>
<dbReference type="PANTHER" id="PTHR11544">
    <property type="entry name" value="COLD SHOCK DOMAIN CONTAINING PROTEINS"/>
    <property type="match status" value="1"/>
</dbReference>
<dbReference type="InterPro" id="IPR050181">
    <property type="entry name" value="Cold_shock_domain"/>
</dbReference>
<feature type="region of interest" description="Disordered" evidence="1">
    <location>
        <begin position="164"/>
        <end position="351"/>
    </location>
</feature>
<proteinExistence type="predicted"/>
<feature type="domain" description="CSD" evidence="2">
    <location>
        <begin position="68"/>
        <end position="137"/>
    </location>
</feature>
<name>A0A7J8EJW1_ROUAE</name>
<dbReference type="PRINTS" id="PR00050">
    <property type="entry name" value="COLDSHOCK"/>
</dbReference>
<comment type="caution">
    <text evidence="3">The sequence shown here is derived from an EMBL/GenBank/DDBJ whole genome shotgun (WGS) entry which is preliminary data.</text>
</comment>
<dbReference type="InterPro" id="IPR012340">
    <property type="entry name" value="NA-bd_OB-fold"/>
</dbReference>
<dbReference type="Proteomes" id="UP000593571">
    <property type="component" value="Unassembled WGS sequence"/>
</dbReference>
<dbReference type="InterPro" id="IPR002059">
    <property type="entry name" value="CSP_DNA-bd"/>
</dbReference>
<dbReference type="SUPFAM" id="SSF50249">
    <property type="entry name" value="Nucleic acid-binding proteins"/>
    <property type="match status" value="1"/>
</dbReference>
<feature type="compositionally biased region" description="Polar residues" evidence="1">
    <location>
        <begin position="40"/>
        <end position="50"/>
    </location>
</feature>
<dbReference type="InterPro" id="IPR011129">
    <property type="entry name" value="CSD"/>
</dbReference>
<dbReference type="InterPro" id="IPR019844">
    <property type="entry name" value="CSD_CS"/>
</dbReference>
<evidence type="ECO:0000256" key="1">
    <source>
        <dbReference type="SAM" id="MobiDB-lite"/>
    </source>
</evidence>